<keyword evidence="4" id="KW-0804">Transcription</keyword>
<proteinExistence type="inferred from homology"/>
<sequence length="285" mass="31915">MDLHALKIFQTVTQTGSITRAAQELNYAQSNVTTKIQQLEQHFQTALFYRHNRGITLTAKGRTLLDYTERIFQLIEESSKAMRDEDTPSGPLRIGSMETTAAVRLPDALAQYHHRYPGVDLTLVTGPTEQHLHSVLHYELDGAFVAGPVDHPELAQETVLQEELALITDAAHPPIGSVKELCNRTLLVFRSGCSYRAKLQQWLHHEGVYPDKMMEFGSLEAILGCARAGLGISLLPLSVVERQVADGTLRVHPASYPFARVDTVFIRRKDALMTAALLRFIELFR</sequence>
<dbReference type="PANTHER" id="PTHR30126:SF40">
    <property type="entry name" value="HTH-TYPE TRANSCRIPTIONAL REGULATOR GLTR"/>
    <property type="match status" value="1"/>
</dbReference>
<gene>
    <name evidence="6" type="primary">gltR_4</name>
    <name evidence="6" type="ORF">SK3146_05100</name>
</gene>
<dbReference type="PRINTS" id="PR00039">
    <property type="entry name" value="HTHLYSR"/>
</dbReference>
<dbReference type="EMBL" id="CP027059">
    <property type="protein sequence ID" value="UQZ85811.1"/>
    <property type="molecule type" value="Genomic_DNA"/>
</dbReference>
<dbReference type="Pfam" id="PF03466">
    <property type="entry name" value="LysR_substrate"/>
    <property type="match status" value="1"/>
</dbReference>
<protein>
    <submittedName>
        <fullName evidence="6">HTH-type transcriptional regulator GltR</fullName>
    </submittedName>
</protein>
<comment type="similarity">
    <text evidence="1">Belongs to the LysR transcriptional regulatory family.</text>
</comment>
<reference evidence="6" key="1">
    <citation type="submission" date="2018-02" db="EMBL/GenBank/DDBJ databases">
        <authorList>
            <person name="Kim S.-K."/>
            <person name="Jung H.-I."/>
            <person name="Lee S.-W."/>
        </authorList>
    </citation>
    <scope>NUCLEOTIDE SEQUENCE</scope>
    <source>
        <strain evidence="6">SK3146</strain>
    </source>
</reference>
<dbReference type="Gene3D" id="1.10.10.10">
    <property type="entry name" value="Winged helix-like DNA-binding domain superfamily/Winged helix DNA-binding domain"/>
    <property type="match status" value="1"/>
</dbReference>
<dbReference type="InterPro" id="IPR000847">
    <property type="entry name" value="LysR_HTH_N"/>
</dbReference>
<evidence type="ECO:0000256" key="4">
    <source>
        <dbReference type="ARBA" id="ARBA00023163"/>
    </source>
</evidence>
<feature type="domain" description="HTH lysR-type" evidence="5">
    <location>
        <begin position="1"/>
        <end position="58"/>
    </location>
</feature>
<dbReference type="RefSeq" id="WP_249861403.1">
    <property type="nucleotide sequence ID" value="NZ_CP027059.1"/>
</dbReference>
<dbReference type="SUPFAM" id="SSF53850">
    <property type="entry name" value="Periplasmic binding protein-like II"/>
    <property type="match status" value="1"/>
</dbReference>
<keyword evidence="2" id="KW-0805">Transcription regulation</keyword>
<dbReference type="SUPFAM" id="SSF46785">
    <property type="entry name" value="Winged helix' DNA-binding domain"/>
    <property type="match status" value="1"/>
</dbReference>
<reference evidence="6" key="2">
    <citation type="journal article" date="2021" name="J Anim Sci Technol">
        <title>Complete genome sequence of Paenibacillus konkukensis sp. nov. SK3146 as a potential probiotic strain.</title>
        <authorList>
            <person name="Jung H.I."/>
            <person name="Park S."/>
            <person name="Niu K.M."/>
            <person name="Lee S.W."/>
            <person name="Kothari D."/>
            <person name="Yi K.J."/>
            <person name="Kim S.K."/>
        </authorList>
    </citation>
    <scope>NUCLEOTIDE SEQUENCE</scope>
    <source>
        <strain evidence="6">SK3146</strain>
    </source>
</reference>
<dbReference type="Pfam" id="PF00126">
    <property type="entry name" value="HTH_1"/>
    <property type="match status" value="1"/>
</dbReference>
<accession>A0ABY4RVV0</accession>
<evidence type="ECO:0000256" key="2">
    <source>
        <dbReference type="ARBA" id="ARBA00023015"/>
    </source>
</evidence>
<dbReference type="InterPro" id="IPR036390">
    <property type="entry name" value="WH_DNA-bd_sf"/>
</dbReference>
<evidence type="ECO:0000313" key="6">
    <source>
        <dbReference type="EMBL" id="UQZ85811.1"/>
    </source>
</evidence>
<evidence type="ECO:0000259" key="5">
    <source>
        <dbReference type="PROSITE" id="PS50931"/>
    </source>
</evidence>
<evidence type="ECO:0000256" key="3">
    <source>
        <dbReference type="ARBA" id="ARBA00023125"/>
    </source>
</evidence>
<evidence type="ECO:0000256" key="1">
    <source>
        <dbReference type="ARBA" id="ARBA00009437"/>
    </source>
</evidence>
<dbReference type="Gene3D" id="3.40.190.290">
    <property type="match status" value="1"/>
</dbReference>
<evidence type="ECO:0000313" key="7">
    <source>
        <dbReference type="Proteomes" id="UP001057134"/>
    </source>
</evidence>
<dbReference type="PROSITE" id="PS50931">
    <property type="entry name" value="HTH_LYSR"/>
    <property type="match status" value="1"/>
</dbReference>
<dbReference type="Proteomes" id="UP001057134">
    <property type="component" value="Chromosome"/>
</dbReference>
<dbReference type="PANTHER" id="PTHR30126">
    <property type="entry name" value="HTH-TYPE TRANSCRIPTIONAL REGULATOR"/>
    <property type="match status" value="1"/>
</dbReference>
<dbReference type="InterPro" id="IPR036388">
    <property type="entry name" value="WH-like_DNA-bd_sf"/>
</dbReference>
<dbReference type="CDD" id="cd08442">
    <property type="entry name" value="PBP2_YofA_SoxR_like"/>
    <property type="match status" value="1"/>
</dbReference>
<name>A0ABY4RVV0_9BACL</name>
<organism evidence="6 7">
    <name type="scientific">Paenibacillus konkukensis</name>
    <dbReference type="NCBI Taxonomy" id="2020716"/>
    <lineage>
        <taxon>Bacteria</taxon>
        <taxon>Bacillati</taxon>
        <taxon>Bacillota</taxon>
        <taxon>Bacilli</taxon>
        <taxon>Bacillales</taxon>
        <taxon>Paenibacillaceae</taxon>
        <taxon>Paenibacillus</taxon>
    </lineage>
</organism>
<keyword evidence="7" id="KW-1185">Reference proteome</keyword>
<dbReference type="InterPro" id="IPR005119">
    <property type="entry name" value="LysR_subst-bd"/>
</dbReference>
<keyword evidence="3" id="KW-0238">DNA-binding</keyword>